<evidence type="ECO:0000313" key="6">
    <source>
        <dbReference type="Proteomes" id="UP000230078"/>
    </source>
</evidence>
<evidence type="ECO:0000256" key="1">
    <source>
        <dbReference type="ARBA" id="ARBA00006068"/>
    </source>
</evidence>
<keyword evidence="2" id="KW-1133">Transmembrane helix</keyword>
<feature type="transmembrane region" description="Helical" evidence="2">
    <location>
        <begin position="29"/>
        <end position="50"/>
    </location>
</feature>
<dbReference type="InterPro" id="IPR004474">
    <property type="entry name" value="LytR_CpsA_psr"/>
</dbReference>
<keyword evidence="2" id="KW-0812">Transmembrane</keyword>
<proteinExistence type="inferred from homology"/>
<dbReference type="Proteomes" id="UP000230078">
    <property type="component" value="Unassembled WGS sequence"/>
</dbReference>
<dbReference type="NCBIfam" id="TIGR00350">
    <property type="entry name" value="lytR_cpsA_psr"/>
    <property type="match status" value="1"/>
</dbReference>
<dbReference type="PANTHER" id="PTHR33392">
    <property type="entry name" value="POLYISOPRENYL-TEICHOIC ACID--PEPTIDOGLYCAN TEICHOIC ACID TRANSFERASE TAGU"/>
    <property type="match status" value="1"/>
</dbReference>
<evidence type="ECO:0000259" key="4">
    <source>
        <dbReference type="Pfam" id="PF13399"/>
    </source>
</evidence>
<keyword evidence="2" id="KW-0472">Membrane</keyword>
<name>A0A2M7V4P9_9BACT</name>
<evidence type="ECO:0000256" key="2">
    <source>
        <dbReference type="SAM" id="Phobius"/>
    </source>
</evidence>
<organism evidence="5 6">
    <name type="scientific">Candidatus Magasanikbacteria bacterium CG_4_10_14_0_2_um_filter_41_31</name>
    <dbReference type="NCBI Taxonomy" id="1974639"/>
    <lineage>
        <taxon>Bacteria</taxon>
        <taxon>Candidatus Magasanikiibacteriota</taxon>
    </lineage>
</organism>
<feature type="domain" description="Cell envelope-related transcriptional attenuator" evidence="3">
    <location>
        <begin position="115"/>
        <end position="275"/>
    </location>
</feature>
<gene>
    <name evidence="5" type="ORF">COX83_01585</name>
</gene>
<comment type="caution">
    <text evidence="5">The sequence shown here is derived from an EMBL/GenBank/DDBJ whole genome shotgun (WGS) entry which is preliminary data.</text>
</comment>
<accession>A0A2M7V4P9</accession>
<evidence type="ECO:0000313" key="5">
    <source>
        <dbReference type="EMBL" id="PIZ93540.1"/>
    </source>
</evidence>
<dbReference type="InterPro" id="IPR027381">
    <property type="entry name" value="LytR/CpsA/Psr_C"/>
</dbReference>
<dbReference type="PANTHER" id="PTHR33392:SF6">
    <property type="entry name" value="POLYISOPRENYL-TEICHOIC ACID--PEPTIDOGLYCAN TEICHOIC ACID TRANSFERASE TAGU"/>
    <property type="match status" value="1"/>
</dbReference>
<dbReference type="EMBL" id="PFPI01000022">
    <property type="protein sequence ID" value="PIZ93540.1"/>
    <property type="molecule type" value="Genomic_DNA"/>
</dbReference>
<evidence type="ECO:0008006" key="7">
    <source>
        <dbReference type="Google" id="ProtNLM"/>
    </source>
</evidence>
<dbReference type="Gene3D" id="3.40.630.190">
    <property type="entry name" value="LCP protein"/>
    <property type="match status" value="1"/>
</dbReference>
<reference evidence="6" key="1">
    <citation type="submission" date="2017-09" db="EMBL/GenBank/DDBJ databases">
        <title>Depth-based differentiation of microbial function through sediment-hosted aquifers and enrichment of novel symbionts in the deep terrestrial subsurface.</title>
        <authorList>
            <person name="Probst A.J."/>
            <person name="Ladd B."/>
            <person name="Jarett J.K."/>
            <person name="Geller-Mcgrath D.E."/>
            <person name="Sieber C.M.K."/>
            <person name="Emerson J.B."/>
            <person name="Anantharaman K."/>
            <person name="Thomas B.C."/>
            <person name="Malmstrom R."/>
            <person name="Stieglmeier M."/>
            <person name="Klingl A."/>
            <person name="Woyke T."/>
            <person name="Ryan C.M."/>
            <person name="Banfield J.F."/>
        </authorList>
    </citation>
    <scope>NUCLEOTIDE SEQUENCE [LARGE SCALE GENOMIC DNA]</scope>
</reference>
<comment type="similarity">
    <text evidence="1">Belongs to the LytR/CpsA/Psr (LCP) family.</text>
</comment>
<feature type="domain" description="LytR/CpsA/Psr regulator C-terminal" evidence="4">
    <location>
        <begin position="391"/>
        <end position="478"/>
    </location>
</feature>
<dbReference type="AlphaFoldDB" id="A0A2M7V4P9"/>
<dbReference type="Gene3D" id="3.30.70.2390">
    <property type="match status" value="1"/>
</dbReference>
<dbReference type="Pfam" id="PF13399">
    <property type="entry name" value="LytR_C"/>
    <property type="match status" value="1"/>
</dbReference>
<protein>
    <recommendedName>
        <fullName evidence="7">Cell envelope-related transcriptional attenuator domain-containing protein</fullName>
    </recommendedName>
</protein>
<dbReference type="InterPro" id="IPR050922">
    <property type="entry name" value="LytR/CpsA/Psr_CW_biosynth"/>
</dbReference>
<sequence length="480" mass="53174">METRQTNFLNNSPQEPHIIEPSKKKRKRLFLFIVVGAILFLSGCVGRVFIENTLSNNPLAYDPVTLEPIEPEGLLSKIKHFVFNKEEPLAGEKQDRINILLLGIGGPGHDGPYLTDTIIIASIQPSTGEVALMSIPRDLGVDIPGQGWYKINHANAFGEASQSGSGSALAAKVISDTFHIDIHYYIRVDFQAIQKIVDDVGGITVDVERSFTDTEFPADNREYQTISFQKGIQTMDGTIALEYARSRHGNNGEGSDFARARRQQRMILALKEKVLSFETLSNPIRIHSILSTLDKHISTNMLFSDIMSMMKLAKEVNFSNIKTVVLDSSVGGYLKNGYNPGGAFILEPVTENFDDISYLFEHIFDPDVILQKVEKIDTPEQEQPQLPPTIVEVQNGTWRAGLAARIEKTLEDQDISVSAVGNTDERPSMESAIYVLEPLGQDAAQAIKGALDIPIKEPQENLRHAVGTQVLVILGEDFEE</sequence>
<evidence type="ECO:0000259" key="3">
    <source>
        <dbReference type="Pfam" id="PF03816"/>
    </source>
</evidence>
<dbReference type="Pfam" id="PF03816">
    <property type="entry name" value="LytR_cpsA_psr"/>
    <property type="match status" value="1"/>
</dbReference>